<dbReference type="RefSeq" id="WP_002714080.1">
    <property type="nucleotide sequence ID" value="NZ_KB375281.1"/>
</dbReference>
<dbReference type="CDD" id="cd03207">
    <property type="entry name" value="GST_C_8"/>
    <property type="match status" value="1"/>
</dbReference>
<dbReference type="SFLD" id="SFLDS00019">
    <property type="entry name" value="Glutathione_Transferase_(cytos"/>
    <property type="match status" value="1"/>
</dbReference>
<keyword evidence="4" id="KW-1185">Reference proteome</keyword>
<dbReference type="PANTHER" id="PTHR44051">
    <property type="entry name" value="GLUTATHIONE S-TRANSFERASE-RELATED"/>
    <property type="match status" value="1"/>
</dbReference>
<dbReference type="InterPro" id="IPR036249">
    <property type="entry name" value="Thioredoxin-like_sf"/>
</dbReference>
<dbReference type="Pfam" id="PF02798">
    <property type="entry name" value="GST_N"/>
    <property type="match status" value="1"/>
</dbReference>
<dbReference type="InterPro" id="IPR010987">
    <property type="entry name" value="Glutathione-S-Trfase_C-like"/>
</dbReference>
<dbReference type="SFLD" id="SFLDG00358">
    <property type="entry name" value="Main_(cytGST)"/>
    <property type="match status" value="1"/>
</dbReference>
<accession>K8NXG4</accession>
<sequence length="198" mass="21787">MMKLYWSPRTRSFTALWLMEETGVPYERVLIDIHKGSQRTLEFLAVNPMGKVPALADGDSTLAEAAAICAYVAERYPEAGLAPPLGDEHRAKYLYWLFFAPGCIEPAIAQIATKMELNPVAAGWGDAQRVFDVLEAALEEGPWILGEKFSAADIAIGSGLNFAVRSFKMVPSRPAFDRYLDRCAARPAFERAQALAMG</sequence>
<dbReference type="PROSITE" id="PS50405">
    <property type="entry name" value="GST_CTER"/>
    <property type="match status" value="1"/>
</dbReference>
<dbReference type="CDD" id="cd03046">
    <property type="entry name" value="GST_N_GTT1_like"/>
    <property type="match status" value="1"/>
</dbReference>
<dbReference type="SUPFAM" id="SSF47616">
    <property type="entry name" value="GST C-terminal domain-like"/>
    <property type="match status" value="1"/>
</dbReference>
<dbReference type="OrthoDB" id="5740960at2"/>
<evidence type="ECO:0000259" key="1">
    <source>
        <dbReference type="PROSITE" id="PS50404"/>
    </source>
</evidence>
<dbReference type="Pfam" id="PF13410">
    <property type="entry name" value="GST_C_2"/>
    <property type="match status" value="1"/>
</dbReference>
<dbReference type="PROSITE" id="PS50404">
    <property type="entry name" value="GST_NTER"/>
    <property type="match status" value="1"/>
</dbReference>
<organism evidence="3 4">
    <name type="scientific">Afipia clevelandensis ATCC 49720</name>
    <dbReference type="NCBI Taxonomy" id="883079"/>
    <lineage>
        <taxon>Bacteria</taxon>
        <taxon>Pseudomonadati</taxon>
        <taxon>Pseudomonadota</taxon>
        <taxon>Alphaproteobacteria</taxon>
        <taxon>Hyphomicrobiales</taxon>
        <taxon>Nitrobacteraceae</taxon>
        <taxon>Afipia</taxon>
    </lineage>
</organism>
<feature type="domain" description="GST N-terminal" evidence="1">
    <location>
        <begin position="1"/>
        <end position="80"/>
    </location>
</feature>
<evidence type="ECO:0000259" key="2">
    <source>
        <dbReference type="PROSITE" id="PS50405"/>
    </source>
</evidence>
<dbReference type="AlphaFoldDB" id="K8NXG4"/>
<dbReference type="PANTHER" id="PTHR44051:SF8">
    <property type="entry name" value="GLUTATHIONE S-TRANSFERASE GSTA"/>
    <property type="match status" value="1"/>
</dbReference>
<dbReference type="EMBL" id="AGWY01000013">
    <property type="protein sequence ID" value="EKS33169.1"/>
    <property type="molecule type" value="Genomic_DNA"/>
</dbReference>
<dbReference type="Gene3D" id="3.40.30.10">
    <property type="entry name" value="Glutaredoxin"/>
    <property type="match status" value="1"/>
</dbReference>
<protein>
    <recommendedName>
        <fullName evidence="5">Glutathione S-transferase</fullName>
    </recommendedName>
</protein>
<dbReference type="InterPro" id="IPR036282">
    <property type="entry name" value="Glutathione-S-Trfase_C_sf"/>
</dbReference>
<dbReference type="PATRIC" id="fig|883079.3.peg.3278"/>
<proteinExistence type="predicted"/>
<name>K8NXG4_9BRAD</name>
<evidence type="ECO:0000313" key="4">
    <source>
        <dbReference type="Proteomes" id="UP000001095"/>
    </source>
</evidence>
<reference evidence="3 4" key="1">
    <citation type="submission" date="2012-04" db="EMBL/GenBank/DDBJ databases">
        <title>The Genome Sequence of Afipia clevelandensis ATCC 49720.</title>
        <authorList>
            <consortium name="The Broad Institute Genome Sequencing Platform"/>
            <person name="Earl A."/>
            <person name="Ward D."/>
            <person name="Feldgarden M."/>
            <person name="Gevers D."/>
            <person name="Huys G."/>
            <person name="Walker B."/>
            <person name="Young S.K."/>
            <person name="Zeng Q."/>
            <person name="Gargeya S."/>
            <person name="Fitzgerald M."/>
            <person name="Haas B."/>
            <person name="Abouelleil A."/>
            <person name="Alvarado L."/>
            <person name="Arachchi H.M."/>
            <person name="Berlin A."/>
            <person name="Chapman S.B."/>
            <person name="Goldberg J."/>
            <person name="Griggs A."/>
            <person name="Gujja S."/>
            <person name="Hansen M."/>
            <person name="Howarth C."/>
            <person name="Imamovic A."/>
            <person name="Larimer J."/>
            <person name="McCowen C."/>
            <person name="Montmayeur A."/>
            <person name="Murphy C."/>
            <person name="Neiman D."/>
            <person name="Pearson M."/>
            <person name="Priest M."/>
            <person name="Roberts A."/>
            <person name="Saif S."/>
            <person name="Shea T."/>
            <person name="Sisk P."/>
            <person name="Sykes S."/>
            <person name="Wortman J."/>
            <person name="Nusbaum C."/>
            <person name="Birren B."/>
        </authorList>
    </citation>
    <scope>NUCLEOTIDE SEQUENCE [LARGE SCALE GENOMIC DNA]</scope>
    <source>
        <strain evidence="3 4">ATCC 49720</strain>
    </source>
</reference>
<dbReference type="SFLD" id="SFLDG01150">
    <property type="entry name" value="Main.1:_Beta-like"/>
    <property type="match status" value="1"/>
</dbReference>
<dbReference type="HOGENOM" id="CLU_011226_6_4_5"/>
<feature type="domain" description="GST C-terminal" evidence="2">
    <location>
        <begin position="86"/>
        <end position="198"/>
    </location>
</feature>
<dbReference type="Proteomes" id="UP000001095">
    <property type="component" value="Unassembled WGS sequence"/>
</dbReference>
<dbReference type="InterPro" id="IPR004045">
    <property type="entry name" value="Glutathione_S-Trfase_N"/>
</dbReference>
<evidence type="ECO:0008006" key="5">
    <source>
        <dbReference type="Google" id="ProtNLM"/>
    </source>
</evidence>
<comment type="caution">
    <text evidence="3">The sequence shown here is derived from an EMBL/GenBank/DDBJ whole genome shotgun (WGS) entry which is preliminary data.</text>
</comment>
<gene>
    <name evidence="3" type="ORF">HMPREF9696_03210</name>
</gene>
<dbReference type="Gene3D" id="1.20.1050.10">
    <property type="match status" value="1"/>
</dbReference>
<dbReference type="InterPro" id="IPR040079">
    <property type="entry name" value="Glutathione_S-Trfase"/>
</dbReference>
<dbReference type="SUPFAM" id="SSF52833">
    <property type="entry name" value="Thioredoxin-like"/>
    <property type="match status" value="1"/>
</dbReference>
<evidence type="ECO:0000313" key="3">
    <source>
        <dbReference type="EMBL" id="EKS33169.1"/>
    </source>
</evidence>